<keyword evidence="1" id="KW-0001">2Fe-2S</keyword>
<dbReference type="EMBL" id="GDJX01011295">
    <property type="protein sequence ID" value="JAT56641.1"/>
    <property type="molecule type" value="Transcribed_RNA"/>
</dbReference>
<dbReference type="InterPro" id="IPR001041">
    <property type="entry name" value="2Fe-2S_ferredoxin-type"/>
</dbReference>
<name>A0A1D1YPT3_9ARAE</name>
<dbReference type="GO" id="GO:0140647">
    <property type="term" value="P:P450-containing electron transport chain"/>
    <property type="evidence" value="ECO:0007669"/>
    <property type="project" value="InterPro"/>
</dbReference>
<sequence length="228" mass="25163">FTADKENQCQPESSNRDSPPSFFYSLLALSFDSISQMGTLQFSNLSRFCSPTASPHFNHSSSTTNQKLPAPLNQLSLPKRRIRVAETVTEKATAVEPEVATPEETPSIDFAFVSSRLLPDGSPDVQIRSACGGQKLRDIMLDGHIDLYGPYARPLLNCGGGGTCGTCLVEVVLGKELLSPRTEKEMEALKKKPKTWRLACQTVVGKQDSRGQVVIQQLPEWKVHDWQK</sequence>
<protein>
    <submittedName>
        <fullName evidence="6">2Fe-2S ferredoxin-5</fullName>
    </submittedName>
</protein>
<dbReference type="InterPro" id="IPR001055">
    <property type="entry name" value="Adrenodoxin-like"/>
</dbReference>
<keyword evidence="4" id="KW-0411">Iron-sulfur</keyword>
<keyword evidence="2" id="KW-0479">Metal-binding</keyword>
<dbReference type="PANTHER" id="PTHR23426:SF27">
    <property type="entry name" value="PHOTOSYNTHETIC NDH SUBUNIT OF SUBCOMPLEX B 3, CHLOROPLASTIC"/>
    <property type="match status" value="1"/>
</dbReference>
<dbReference type="GO" id="GO:0046872">
    <property type="term" value="F:metal ion binding"/>
    <property type="evidence" value="ECO:0007669"/>
    <property type="project" value="UniProtKB-KW"/>
</dbReference>
<dbReference type="AlphaFoldDB" id="A0A1D1YPT3"/>
<dbReference type="PANTHER" id="PTHR23426">
    <property type="entry name" value="FERREDOXIN/ADRENODOXIN"/>
    <property type="match status" value="1"/>
</dbReference>
<feature type="domain" description="2Fe-2S ferredoxin-type" evidence="5">
    <location>
        <begin position="157"/>
        <end position="204"/>
    </location>
</feature>
<dbReference type="InterPro" id="IPR036010">
    <property type="entry name" value="2Fe-2S_ferredoxin-like_sf"/>
</dbReference>
<dbReference type="Gene3D" id="3.10.20.30">
    <property type="match status" value="1"/>
</dbReference>
<dbReference type="InterPro" id="IPR012675">
    <property type="entry name" value="Beta-grasp_dom_sf"/>
</dbReference>
<dbReference type="SUPFAM" id="SSF54292">
    <property type="entry name" value="2Fe-2S ferredoxin-like"/>
    <property type="match status" value="1"/>
</dbReference>
<evidence type="ECO:0000256" key="4">
    <source>
        <dbReference type="ARBA" id="ARBA00023014"/>
    </source>
</evidence>
<keyword evidence="3" id="KW-0408">Iron</keyword>
<organism evidence="6">
    <name type="scientific">Anthurium amnicola</name>
    <dbReference type="NCBI Taxonomy" id="1678845"/>
    <lineage>
        <taxon>Eukaryota</taxon>
        <taxon>Viridiplantae</taxon>
        <taxon>Streptophyta</taxon>
        <taxon>Embryophyta</taxon>
        <taxon>Tracheophyta</taxon>
        <taxon>Spermatophyta</taxon>
        <taxon>Magnoliopsida</taxon>
        <taxon>Liliopsida</taxon>
        <taxon>Araceae</taxon>
        <taxon>Pothoideae</taxon>
        <taxon>Potheae</taxon>
        <taxon>Anthurium</taxon>
    </lineage>
</organism>
<evidence type="ECO:0000259" key="5">
    <source>
        <dbReference type="Pfam" id="PF00111"/>
    </source>
</evidence>
<dbReference type="GO" id="GO:0051537">
    <property type="term" value="F:2 iron, 2 sulfur cluster binding"/>
    <property type="evidence" value="ECO:0007669"/>
    <property type="project" value="UniProtKB-KW"/>
</dbReference>
<evidence type="ECO:0000256" key="3">
    <source>
        <dbReference type="ARBA" id="ARBA00023004"/>
    </source>
</evidence>
<proteinExistence type="predicted"/>
<evidence type="ECO:0000256" key="2">
    <source>
        <dbReference type="ARBA" id="ARBA00022723"/>
    </source>
</evidence>
<dbReference type="GO" id="GO:0009055">
    <property type="term" value="F:electron transfer activity"/>
    <property type="evidence" value="ECO:0007669"/>
    <property type="project" value="TreeGrafter"/>
</dbReference>
<dbReference type="GO" id="GO:0009535">
    <property type="term" value="C:chloroplast thylakoid membrane"/>
    <property type="evidence" value="ECO:0007669"/>
    <property type="project" value="TreeGrafter"/>
</dbReference>
<evidence type="ECO:0000313" key="6">
    <source>
        <dbReference type="EMBL" id="JAT56641.1"/>
    </source>
</evidence>
<accession>A0A1D1YPT3</accession>
<feature type="non-terminal residue" evidence="6">
    <location>
        <position position="1"/>
    </location>
</feature>
<evidence type="ECO:0000256" key="1">
    <source>
        <dbReference type="ARBA" id="ARBA00022714"/>
    </source>
</evidence>
<reference evidence="6" key="1">
    <citation type="submission" date="2015-07" db="EMBL/GenBank/DDBJ databases">
        <title>Transcriptome Assembly of Anthurium amnicola.</title>
        <authorList>
            <person name="Suzuki J."/>
        </authorList>
    </citation>
    <scope>NUCLEOTIDE SEQUENCE</scope>
</reference>
<gene>
    <name evidence="6" type="primary">fdx5</name>
    <name evidence="6" type="ORF">g.81366</name>
</gene>
<dbReference type="Pfam" id="PF00111">
    <property type="entry name" value="Fer2"/>
    <property type="match status" value="1"/>
</dbReference>